<evidence type="ECO:0008006" key="4">
    <source>
        <dbReference type="Google" id="ProtNLM"/>
    </source>
</evidence>
<feature type="signal peptide" evidence="1">
    <location>
        <begin position="1"/>
        <end position="35"/>
    </location>
</feature>
<keyword evidence="1" id="KW-0732">Signal</keyword>
<dbReference type="InterPro" id="IPR023614">
    <property type="entry name" value="Porin_dom_sf"/>
</dbReference>
<evidence type="ECO:0000313" key="2">
    <source>
        <dbReference type="EMBL" id="AUN94978.1"/>
    </source>
</evidence>
<dbReference type="SUPFAM" id="SSF56935">
    <property type="entry name" value="Porins"/>
    <property type="match status" value="1"/>
</dbReference>
<accession>A0A2I6S6V1</accession>
<evidence type="ECO:0000313" key="3">
    <source>
        <dbReference type="Proteomes" id="UP000242205"/>
    </source>
</evidence>
<proteinExistence type="predicted"/>
<dbReference type="Gene3D" id="2.40.160.10">
    <property type="entry name" value="Porin"/>
    <property type="match status" value="1"/>
</dbReference>
<organism evidence="2 3">
    <name type="scientific">Pseudazoarcus pumilus</name>
    <dbReference type="NCBI Taxonomy" id="2067960"/>
    <lineage>
        <taxon>Bacteria</taxon>
        <taxon>Pseudomonadati</taxon>
        <taxon>Pseudomonadota</taxon>
        <taxon>Betaproteobacteria</taxon>
        <taxon>Rhodocyclales</taxon>
        <taxon>Zoogloeaceae</taxon>
        <taxon>Pseudazoarcus</taxon>
    </lineage>
</organism>
<gene>
    <name evidence="2" type="ORF">C0099_08535</name>
</gene>
<dbReference type="KEGG" id="atw:C0099_08535"/>
<reference evidence="2 3" key="1">
    <citation type="submission" date="2018-01" db="EMBL/GenBank/DDBJ databases">
        <authorList>
            <person name="Fu G.-Y."/>
        </authorList>
    </citation>
    <scope>NUCLEOTIDE SEQUENCE [LARGE SCALE GENOMIC DNA]</scope>
    <source>
        <strain evidence="2 3">SY39</strain>
    </source>
</reference>
<dbReference type="Proteomes" id="UP000242205">
    <property type="component" value="Chromosome"/>
</dbReference>
<dbReference type="AlphaFoldDB" id="A0A2I6S6V1"/>
<feature type="chain" id="PRO_5014447942" description="Porin" evidence="1">
    <location>
        <begin position="36"/>
        <end position="430"/>
    </location>
</feature>
<protein>
    <recommendedName>
        <fullName evidence="4">Porin</fullName>
    </recommendedName>
</protein>
<sequence length="430" mass="47661">MQEIRNGFAVLRLWSRALAGLVAAVCAAMPVSAGAVDGFHLRGFGSLGYTHEHTDDVAFLRDVTQPVPPDRDGTWRSDSILGVQAGYRFSPQWEFATQLVARHREGSSLEDAVEWAYLAWRPTDAFDLRVGRVGKDVFLLSDHRSLGYAQTWVRPPREFYGWIPLYSIDGADLAWRFDAGQTRFTFKTQLGRSSTPFPLTEDEHFDFGADRIRNLSVLAERGPWQLKAALSVFEVDGDPHLDPARAALGGLAAGGFGPISDEAARLGRDLHLDGTTVRYHSLGAAYDDGRWVLQGELARVDADSHLVASGTTGYLSVARRIGAFTPYVSLARFHPSRDARKAANDWAALGADADLLQRRVLAAYNTFRIDQRTLTLGVRWDFADQAALKLQWDRSHVKGHGYGLWQVDNVVGGNEGRRIDVLSISMDFVF</sequence>
<dbReference type="OrthoDB" id="197869at2"/>
<evidence type="ECO:0000256" key="1">
    <source>
        <dbReference type="SAM" id="SignalP"/>
    </source>
</evidence>
<name>A0A2I6S6V1_9RHOO</name>
<keyword evidence="3" id="KW-1185">Reference proteome</keyword>
<dbReference type="EMBL" id="CP025682">
    <property type="protein sequence ID" value="AUN94978.1"/>
    <property type="molecule type" value="Genomic_DNA"/>
</dbReference>
<dbReference type="RefSeq" id="WP_102247044.1">
    <property type="nucleotide sequence ID" value="NZ_CP025682.1"/>
</dbReference>